<dbReference type="EMBL" id="JACLYZ010000002">
    <property type="protein sequence ID" value="MBM6733850.1"/>
    <property type="molecule type" value="Genomic_DNA"/>
</dbReference>
<dbReference type="Gene3D" id="1.10.10.10">
    <property type="entry name" value="Winged helix-like DNA-binding domain superfamily/Winged helix DNA-binding domain"/>
    <property type="match status" value="2"/>
</dbReference>
<evidence type="ECO:0000259" key="5">
    <source>
        <dbReference type="Pfam" id="PF02631"/>
    </source>
</evidence>
<comment type="subcellular location">
    <subcellularLocation>
        <location evidence="1">Cytoplasm</location>
    </subcellularLocation>
</comment>
<dbReference type="GO" id="GO:0006282">
    <property type="term" value="P:regulation of DNA repair"/>
    <property type="evidence" value="ECO:0007669"/>
    <property type="project" value="InterPro"/>
</dbReference>
<evidence type="ECO:0000256" key="4">
    <source>
        <dbReference type="ARBA" id="ARBA00022490"/>
    </source>
</evidence>
<feature type="domain" description="RecX second three-helical" evidence="5">
    <location>
        <begin position="56"/>
        <end position="92"/>
    </location>
</feature>
<gene>
    <name evidence="8" type="ORF">H7U35_01230</name>
    <name evidence="7" type="ORF">K8W02_06380</name>
</gene>
<evidence type="ECO:0000256" key="3">
    <source>
        <dbReference type="ARBA" id="ARBA00018111"/>
    </source>
</evidence>
<dbReference type="GO" id="GO:0005737">
    <property type="term" value="C:cytoplasm"/>
    <property type="evidence" value="ECO:0007669"/>
    <property type="project" value="UniProtKB-SubCell"/>
</dbReference>
<dbReference type="RefSeq" id="WP_022019707.1">
    <property type="nucleotide sequence ID" value="NZ_DYVX01000052.1"/>
</dbReference>
<dbReference type="InterPro" id="IPR003783">
    <property type="entry name" value="Regulatory_RecX"/>
</dbReference>
<dbReference type="InterPro" id="IPR036388">
    <property type="entry name" value="WH-like_DNA-bd_sf"/>
</dbReference>
<dbReference type="Pfam" id="PF02631">
    <property type="entry name" value="RecX_HTH2"/>
    <property type="match status" value="1"/>
</dbReference>
<dbReference type="Proteomes" id="UP000717835">
    <property type="component" value="Unassembled WGS sequence"/>
</dbReference>
<keyword evidence="10" id="KW-1185">Reference proteome</keyword>
<evidence type="ECO:0000313" key="7">
    <source>
        <dbReference type="EMBL" id="HJF91995.1"/>
    </source>
</evidence>
<evidence type="ECO:0000313" key="8">
    <source>
        <dbReference type="EMBL" id="MBM6733850.1"/>
    </source>
</evidence>
<dbReference type="PANTHER" id="PTHR33602">
    <property type="entry name" value="REGULATORY PROTEIN RECX FAMILY PROTEIN"/>
    <property type="match status" value="1"/>
</dbReference>
<reference evidence="8" key="1">
    <citation type="submission" date="2020-08" db="EMBL/GenBank/DDBJ databases">
        <authorList>
            <person name="Cejkova D."/>
            <person name="Kubasova T."/>
            <person name="Jahodarova E."/>
            <person name="Rychlik I."/>
        </authorList>
    </citation>
    <scope>NUCLEOTIDE SEQUENCE</scope>
    <source>
        <strain evidence="8">An772</strain>
    </source>
</reference>
<dbReference type="AlphaFoldDB" id="A0A921HW49"/>
<comment type="caution">
    <text evidence="7">The sequence shown here is derived from an EMBL/GenBank/DDBJ whole genome shotgun (WGS) entry which is preliminary data.</text>
</comment>
<evidence type="ECO:0000259" key="6">
    <source>
        <dbReference type="Pfam" id="PF21981"/>
    </source>
</evidence>
<dbReference type="InterPro" id="IPR053924">
    <property type="entry name" value="RecX_HTH_2nd"/>
</dbReference>
<protein>
    <recommendedName>
        <fullName evidence="3">Regulatory protein RecX</fullName>
    </recommendedName>
</protein>
<feature type="domain" description="RecX third three-helical" evidence="6">
    <location>
        <begin position="105"/>
        <end position="151"/>
    </location>
</feature>
<proteinExistence type="inferred from homology"/>
<dbReference type="PANTHER" id="PTHR33602:SF1">
    <property type="entry name" value="REGULATORY PROTEIN RECX FAMILY PROTEIN"/>
    <property type="match status" value="1"/>
</dbReference>
<name>A0A921HW49_9BACT</name>
<dbReference type="Pfam" id="PF21981">
    <property type="entry name" value="RecX_HTH3"/>
    <property type="match status" value="1"/>
</dbReference>
<dbReference type="InterPro" id="IPR053925">
    <property type="entry name" value="RecX_HTH_3rd"/>
</dbReference>
<sequence>MKAAISEQEALSRLAAWCSSAEHCRAEVGEKALRWGLSAEAAARIVARLEEERFVDDERYCRAFIRDKSLFAGWGKVKIGQALRLKRIPESVYAPLLDEVVDADAYLSSLRALLASKRKTLRARNDYEARAKLARFALGRGFSMDDIGRCIDLSDENE</sequence>
<keyword evidence="4" id="KW-0963">Cytoplasm</keyword>
<reference evidence="8 10" key="3">
    <citation type="journal article" date="2021" name="Sci. Rep.">
        <title>The distribution of antibiotic resistance genes in chicken gut microbiota commensals.</title>
        <authorList>
            <person name="Juricova H."/>
            <person name="Matiasovicova J."/>
            <person name="Kubasova T."/>
            <person name="Cejkova D."/>
            <person name="Rychlik I."/>
        </authorList>
    </citation>
    <scope>NUCLEOTIDE SEQUENCE [LARGE SCALE GENOMIC DNA]</scope>
    <source>
        <strain evidence="8 10">An772</strain>
    </source>
</reference>
<accession>A0A921HW49</accession>
<comment type="similarity">
    <text evidence="2">Belongs to the RecX family.</text>
</comment>
<evidence type="ECO:0000256" key="1">
    <source>
        <dbReference type="ARBA" id="ARBA00004496"/>
    </source>
</evidence>
<reference evidence="7" key="2">
    <citation type="journal article" date="2021" name="PeerJ">
        <title>Extensive microbial diversity within the chicken gut microbiome revealed by metagenomics and culture.</title>
        <authorList>
            <person name="Gilroy R."/>
            <person name="Ravi A."/>
            <person name="Getino M."/>
            <person name="Pursley I."/>
            <person name="Horton D.L."/>
            <person name="Alikhan N.F."/>
            <person name="Baker D."/>
            <person name="Gharbi K."/>
            <person name="Hall N."/>
            <person name="Watson M."/>
            <person name="Adriaenssens E.M."/>
            <person name="Foster-Nyarko E."/>
            <person name="Jarju S."/>
            <person name="Secka A."/>
            <person name="Antonio M."/>
            <person name="Oren A."/>
            <person name="Chaudhuri R.R."/>
            <person name="La Ragione R."/>
            <person name="Hildebrand F."/>
            <person name="Pallen M.J."/>
        </authorList>
    </citation>
    <scope>NUCLEOTIDE SEQUENCE</scope>
    <source>
        <strain evidence="7">CHK55-1828</strain>
    </source>
</reference>
<organism evidence="7 9">
    <name type="scientific">Mediterranea massiliensis</name>
    <dbReference type="NCBI Taxonomy" id="1841865"/>
    <lineage>
        <taxon>Bacteria</taxon>
        <taxon>Pseudomonadati</taxon>
        <taxon>Bacteroidota</taxon>
        <taxon>Bacteroidia</taxon>
        <taxon>Bacteroidales</taxon>
        <taxon>Bacteroidaceae</taxon>
        <taxon>Mediterranea</taxon>
    </lineage>
</organism>
<reference evidence="7" key="4">
    <citation type="submission" date="2021-09" db="EMBL/GenBank/DDBJ databases">
        <authorList>
            <person name="Gilroy R."/>
        </authorList>
    </citation>
    <scope>NUCLEOTIDE SEQUENCE</scope>
    <source>
        <strain evidence="7">CHK55-1828</strain>
    </source>
</reference>
<evidence type="ECO:0000313" key="9">
    <source>
        <dbReference type="Proteomes" id="UP000717835"/>
    </source>
</evidence>
<dbReference type="Proteomes" id="UP000766986">
    <property type="component" value="Unassembled WGS sequence"/>
</dbReference>
<evidence type="ECO:0000256" key="2">
    <source>
        <dbReference type="ARBA" id="ARBA00009695"/>
    </source>
</evidence>
<evidence type="ECO:0000313" key="10">
    <source>
        <dbReference type="Proteomes" id="UP000766986"/>
    </source>
</evidence>
<dbReference type="EMBL" id="DYVX01000052">
    <property type="protein sequence ID" value="HJF91995.1"/>
    <property type="molecule type" value="Genomic_DNA"/>
</dbReference>